<dbReference type="SUPFAM" id="SSF55781">
    <property type="entry name" value="GAF domain-like"/>
    <property type="match status" value="1"/>
</dbReference>
<dbReference type="InterPro" id="IPR005561">
    <property type="entry name" value="ANTAR"/>
</dbReference>
<dbReference type="Proteomes" id="UP001596524">
    <property type="component" value="Unassembled WGS sequence"/>
</dbReference>
<dbReference type="RefSeq" id="WP_255888473.1">
    <property type="nucleotide sequence ID" value="NZ_JAFMZM010000001.1"/>
</dbReference>
<gene>
    <name evidence="2" type="ORF">ACFQO6_12065</name>
</gene>
<dbReference type="EMBL" id="JBHTCH010000014">
    <property type="protein sequence ID" value="MFC7361009.1"/>
    <property type="molecule type" value="Genomic_DNA"/>
</dbReference>
<feature type="domain" description="ANTAR" evidence="1">
    <location>
        <begin position="166"/>
        <end position="227"/>
    </location>
</feature>
<reference evidence="3" key="1">
    <citation type="journal article" date="2019" name="Int. J. Syst. Evol. Microbiol.">
        <title>The Global Catalogue of Microorganisms (GCM) 10K type strain sequencing project: providing services to taxonomists for standard genome sequencing and annotation.</title>
        <authorList>
            <consortium name="The Broad Institute Genomics Platform"/>
            <consortium name="The Broad Institute Genome Sequencing Center for Infectious Disease"/>
            <person name="Wu L."/>
            <person name="Ma J."/>
        </authorList>
    </citation>
    <scope>NUCLEOTIDE SEQUENCE [LARGE SCALE GENOMIC DNA]</scope>
    <source>
        <strain evidence="3">FCH27</strain>
    </source>
</reference>
<evidence type="ECO:0000259" key="1">
    <source>
        <dbReference type="PROSITE" id="PS50921"/>
    </source>
</evidence>
<comment type="caution">
    <text evidence="2">The sequence shown here is derived from an EMBL/GenBank/DDBJ whole genome shotgun (WGS) entry which is preliminary data.</text>
</comment>
<dbReference type="InterPro" id="IPR029016">
    <property type="entry name" value="GAF-like_dom_sf"/>
</dbReference>
<accession>A0ABW2N5B4</accession>
<proteinExistence type="predicted"/>
<evidence type="ECO:0000313" key="3">
    <source>
        <dbReference type="Proteomes" id="UP001596524"/>
    </source>
</evidence>
<sequence>MEPIPETVEALDELDPHLDDDTIRDQLQRSAELARGLAPDLVGFSIAAHEHGITFTLVATDDEIAALDGVQYLTSGPCVDAMDDEHGIATTSDDLFSEPRWSAFARATAAAGVRSTLTFPILEGERVTGTVNLYGRTENTFEGKHGLLATVFSAWAPGAVANADLSFSTRQVAEQAPARLREDALVSAATGILAAARQVPVDAARAQLEESAARAGVPVGKLARVIIELHDSER</sequence>
<evidence type="ECO:0000313" key="2">
    <source>
        <dbReference type="EMBL" id="MFC7361009.1"/>
    </source>
</evidence>
<dbReference type="Gene3D" id="3.30.450.40">
    <property type="match status" value="1"/>
</dbReference>
<dbReference type="PROSITE" id="PS50921">
    <property type="entry name" value="ANTAR"/>
    <property type="match status" value="1"/>
</dbReference>
<organism evidence="2 3">
    <name type="scientific">Nocardioides astragali</name>
    <dbReference type="NCBI Taxonomy" id="1776736"/>
    <lineage>
        <taxon>Bacteria</taxon>
        <taxon>Bacillati</taxon>
        <taxon>Actinomycetota</taxon>
        <taxon>Actinomycetes</taxon>
        <taxon>Propionibacteriales</taxon>
        <taxon>Nocardioidaceae</taxon>
        <taxon>Nocardioides</taxon>
    </lineage>
</organism>
<protein>
    <recommendedName>
        <fullName evidence="1">ANTAR domain-containing protein</fullName>
    </recommendedName>
</protein>
<keyword evidence="3" id="KW-1185">Reference proteome</keyword>
<name>A0ABW2N5B4_9ACTN</name>